<dbReference type="Proteomes" id="UP001551189">
    <property type="component" value="Unassembled WGS sequence"/>
</dbReference>
<evidence type="ECO:0000313" key="2">
    <source>
        <dbReference type="Proteomes" id="UP001551189"/>
    </source>
</evidence>
<dbReference type="EMBL" id="JBEYXT010000040">
    <property type="protein sequence ID" value="MEU6801754.1"/>
    <property type="molecule type" value="Genomic_DNA"/>
</dbReference>
<evidence type="ECO:0008006" key="3">
    <source>
        <dbReference type="Google" id="ProtNLM"/>
    </source>
</evidence>
<protein>
    <recommendedName>
        <fullName evidence="3">Small CPxCG-related zinc finger protein</fullName>
    </recommendedName>
</protein>
<keyword evidence="2" id="KW-1185">Reference proteome</keyword>
<organism evidence="1 2">
    <name type="scientific">Streptomyces neyagawaensis</name>
    <dbReference type="NCBI Taxonomy" id="42238"/>
    <lineage>
        <taxon>Bacteria</taxon>
        <taxon>Bacillati</taxon>
        <taxon>Actinomycetota</taxon>
        <taxon>Actinomycetes</taxon>
        <taxon>Kitasatosporales</taxon>
        <taxon>Streptomycetaceae</taxon>
        <taxon>Streptomyces</taxon>
    </lineage>
</organism>
<comment type="caution">
    <text evidence="1">The sequence shown here is derived from an EMBL/GenBank/DDBJ whole genome shotgun (WGS) entry which is preliminary data.</text>
</comment>
<evidence type="ECO:0000313" key="1">
    <source>
        <dbReference type="EMBL" id="MEU6801754.1"/>
    </source>
</evidence>
<sequence length="69" mass="7547">MTATGHHPPRRLPIRMCARCQRFTQNPVLVHEHHGATGPGFNVYACEECAPHYPPPTDELSALADTPSG</sequence>
<reference evidence="1 2" key="1">
    <citation type="submission" date="2024-06" db="EMBL/GenBank/DDBJ databases">
        <title>The Natural Products Discovery Center: Release of the First 8490 Sequenced Strains for Exploring Actinobacteria Biosynthetic Diversity.</title>
        <authorList>
            <person name="Kalkreuter E."/>
            <person name="Kautsar S.A."/>
            <person name="Yang D."/>
            <person name="Bader C.D."/>
            <person name="Teijaro C.N."/>
            <person name="Fluegel L."/>
            <person name="Davis C.M."/>
            <person name="Simpson J.R."/>
            <person name="Lauterbach L."/>
            <person name="Steele A.D."/>
            <person name="Gui C."/>
            <person name="Meng S."/>
            <person name="Li G."/>
            <person name="Viehrig K."/>
            <person name="Ye F."/>
            <person name="Su P."/>
            <person name="Kiefer A.F."/>
            <person name="Nichols A."/>
            <person name="Cepeda A.J."/>
            <person name="Yan W."/>
            <person name="Fan B."/>
            <person name="Jiang Y."/>
            <person name="Adhikari A."/>
            <person name="Zheng C.-J."/>
            <person name="Schuster L."/>
            <person name="Cowan T.M."/>
            <person name="Smanski M.J."/>
            <person name="Chevrette M.G."/>
            <person name="De Carvalho L.P.S."/>
            <person name="Shen B."/>
        </authorList>
    </citation>
    <scope>NUCLEOTIDE SEQUENCE [LARGE SCALE GENOMIC DNA]</scope>
    <source>
        <strain evidence="1 2">NPDC046851</strain>
    </source>
</reference>
<proteinExistence type="predicted"/>
<dbReference type="RefSeq" id="WP_359694191.1">
    <property type="nucleotide sequence ID" value="NZ_JBEYXT010000040.1"/>
</dbReference>
<gene>
    <name evidence="1" type="ORF">ABZ931_12160</name>
</gene>
<accession>A0ABV3AYA3</accession>
<name>A0ABV3AYA3_9ACTN</name>